<dbReference type="RefSeq" id="XP_020301601.1">
    <property type="nucleotide sequence ID" value="XM_020448236.1"/>
</dbReference>
<protein>
    <submittedName>
        <fullName evidence="1">Uncharacterized protein</fullName>
    </submittedName>
</protein>
<proteinExistence type="predicted"/>
<sequence length="134" mass="15907">MIFYANKQHEEDKEECVVVDRRQYYPNRQEYHAIVKRGQVTTPKYESRNEEMSSIDFRTVVLEQIAKKKKKKDKMAYLISNDNKLMEQQRQNSDEIDDRPRNFVNCRRRVVDVSDAKTCALLMAKIKEAAQSSQ</sequence>
<organism evidence="1">
    <name type="scientific">Loa loa</name>
    <name type="common">Eye worm</name>
    <name type="synonym">Filaria loa</name>
    <dbReference type="NCBI Taxonomy" id="7209"/>
    <lineage>
        <taxon>Eukaryota</taxon>
        <taxon>Metazoa</taxon>
        <taxon>Ecdysozoa</taxon>
        <taxon>Nematoda</taxon>
        <taxon>Chromadorea</taxon>
        <taxon>Rhabditida</taxon>
        <taxon>Spirurina</taxon>
        <taxon>Spiruromorpha</taxon>
        <taxon>Filarioidea</taxon>
        <taxon>Onchocercidae</taxon>
        <taxon>Loa</taxon>
    </lineage>
</organism>
<name>A0A1S0TQC0_LOALO</name>
<dbReference type="GeneID" id="9948264"/>
<dbReference type="OrthoDB" id="5873078at2759"/>
<dbReference type="CTD" id="9948264"/>
<gene>
    <name evidence="1" type="ORF">LOAG_10817</name>
</gene>
<dbReference type="AlphaFoldDB" id="A0A1S0TQC0"/>
<dbReference type="InParanoid" id="A0A1S0TQC0"/>
<dbReference type="OMA" id="GSKHEEM"/>
<dbReference type="EMBL" id="JH712269">
    <property type="protein sequence ID" value="EFO17682.2"/>
    <property type="molecule type" value="Genomic_DNA"/>
</dbReference>
<reference evidence="1" key="1">
    <citation type="submission" date="2012-04" db="EMBL/GenBank/DDBJ databases">
        <title>The Genome Sequence of Loa loa.</title>
        <authorList>
            <consortium name="The Broad Institute Genome Sequencing Platform"/>
            <consortium name="Broad Institute Genome Sequencing Center for Infectious Disease"/>
            <person name="Nutman T.B."/>
            <person name="Fink D.L."/>
            <person name="Russ C."/>
            <person name="Young S."/>
            <person name="Zeng Q."/>
            <person name="Gargeya S."/>
            <person name="Alvarado L."/>
            <person name="Berlin A."/>
            <person name="Chapman S.B."/>
            <person name="Chen Z."/>
            <person name="Freedman E."/>
            <person name="Gellesch M."/>
            <person name="Goldberg J."/>
            <person name="Griggs A."/>
            <person name="Gujja S."/>
            <person name="Heilman E.R."/>
            <person name="Heiman D."/>
            <person name="Howarth C."/>
            <person name="Mehta T."/>
            <person name="Neiman D."/>
            <person name="Pearson M."/>
            <person name="Roberts A."/>
            <person name="Saif S."/>
            <person name="Shea T."/>
            <person name="Shenoy N."/>
            <person name="Sisk P."/>
            <person name="Stolte C."/>
            <person name="Sykes S."/>
            <person name="White J."/>
            <person name="Yandava C."/>
            <person name="Haas B."/>
            <person name="Henn M.R."/>
            <person name="Nusbaum C."/>
            <person name="Birren B."/>
        </authorList>
    </citation>
    <scope>NUCLEOTIDE SEQUENCE [LARGE SCALE GENOMIC DNA]</scope>
</reference>
<accession>A0A1S0TQC0</accession>
<evidence type="ECO:0000313" key="1">
    <source>
        <dbReference type="EMBL" id="EFO17682.2"/>
    </source>
</evidence>
<dbReference type="KEGG" id="loa:LOAG_10817"/>